<dbReference type="Gene3D" id="2.40.50.1020">
    <property type="entry name" value="LytTr DNA-binding domain"/>
    <property type="match status" value="1"/>
</dbReference>
<dbReference type="OrthoDB" id="9809318at2"/>
<dbReference type="STRING" id="381764.Fnod_1246"/>
<dbReference type="EMBL" id="CP000771">
    <property type="protein sequence ID" value="ABS61093.1"/>
    <property type="molecule type" value="Genomic_DNA"/>
</dbReference>
<evidence type="ECO:0000256" key="1">
    <source>
        <dbReference type="PROSITE-ProRule" id="PRU00169"/>
    </source>
</evidence>
<evidence type="ECO:0000259" key="3">
    <source>
        <dbReference type="PROSITE" id="PS50930"/>
    </source>
</evidence>
<dbReference type="PANTHER" id="PTHR37299:SF1">
    <property type="entry name" value="STAGE 0 SPORULATION PROTEIN A HOMOLOG"/>
    <property type="match status" value="1"/>
</dbReference>
<keyword evidence="5" id="KW-1185">Reference proteome</keyword>
<dbReference type="SMART" id="SM00448">
    <property type="entry name" value="REC"/>
    <property type="match status" value="1"/>
</dbReference>
<name>A7HMG0_FERNB</name>
<dbReference type="PROSITE" id="PS50110">
    <property type="entry name" value="RESPONSE_REGULATORY"/>
    <property type="match status" value="1"/>
</dbReference>
<dbReference type="Gene3D" id="3.40.50.2300">
    <property type="match status" value="1"/>
</dbReference>
<keyword evidence="1" id="KW-0597">Phosphoprotein</keyword>
<protein>
    <submittedName>
        <fullName evidence="4">Two component transcriptional regulator, LytTR family</fullName>
    </submittedName>
</protein>
<dbReference type="PANTHER" id="PTHR37299">
    <property type="entry name" value="TRANSCRIPTIONAL REGULATOR-RELATED"/>
    <property type="match status" value="1"/>
</dbReference>
<accession>A7HMG0</accession>
<evidence type="ECO:0000313" key="5">
    <source>
        <dbReference type="Proteomes" id="UP000002415"/>
    </source>
</evidence>
<dbReference type="Pfam" id="PF04397">
    <property type="entry name" value="LytTR"/>
    <property type="match status" value="1"/>
</dbReference>
<feature type="domain" description="HTH LytTR-type" evidence="3">
    <location>
        <begin position="150"/>
        <end position="254"/>
    </location>
</feature>
<sequence length="254" mass="29153">MKCVIVEDEKLLAMVLEKMLKEEGIEVLGWADNVDEGIRLVDELKPDVLFLDINLGDKDGFYLLSKINHKPYVVFVTAYSEYAVKAFERNAIDYILKPVSRERLKNAIDKVSKAIESKKLNENYQDFIEEKIRSMLERLSYDLSNLQKKIPIETENEIVLVNCDDIILFQASEGLTVVNLKQGILKTKTPLKEFEAKLSKDKFIRVHKSYIISINAVKKILKNYIGGLAIELINGNIIPVGRMYKENIKKIIDT</sequence>
<dbReference type="Proteomes" id="UP000002415">
    <property type="component" value="Chromosome"/>
</dbReference>
<feature type="modified residue" description="4-aspartylphosphate" evidence="1">
    <location>
        <position position="52"/>
    </location>
</feature>
<dbReference type="PROSITE" id="PS50930">
    <property type="entry name" value="HTH_LYTTR"/>
    <property type="match status" value="1"/>
</dbReference>
<evidence type="ECO:0000259" key="2">
    <source>
        <dbReference type="PROSITE" id="PS50110"/>
    </source>
</evidence>
<gene>
    <name evidence="4" type="ordered locus">Fnod_1246</name>
</gene>
<dbReference type="GO" id="GO:0003677">
    <property type="term" value="F:DNA binding"/>
    <property type="evidence" value="ECO:0007669"/>
    <property type="project" value="InterPro"/>
</dbReference>
<dbReference type="eggNOG" id="COG3279">
    <property type="taxonomic scope" value="Bacteria"/>
</dbReference>
<dbReference type="InterPro" id="IPR046947">
    <property type="entry name" value="LytR-like"/>
</dbReference>
<dbReference type="SMART" id="SM00850">
    <property type="entry name" value="LytTR"/>
    <property type="match status" value="1"/>
</dbReference>
<dbReference type="KEGG" id="fno:Fnod_1246"/>
<dbReference type="GO" id="GO:0000156">
    <property type="term" value="F:phosphorelay response regulator activity"/>
    <property type="evidence" value="ECO:0007669"/>
    <property type="project" value="InterPro"/>
</dbReference>
<feature type="domain" description="Response regulatory" evidence="2">
    <location>
        <begin position="2"/>
        <end position="112"/>
    </location>
</feature>
<dbReference type="RefSeq" id="WP_011994403.1">
    <property type="nucleotide sequence ID" value="NC_009718.1"/>
</dbReference>
<dbReference type="InterPro" id="IPR011006">
    <property type="entry name" value="CheY-like_superfamily"/>
</dbReference>
<proteinExistence type="predicted"/>
<dbReference type="Pfam" id="PF00072">
    <property type="entry name" value="Response_reg"/>
    <property type="match status" value="1"/>
</dbReference>
<evidence type="ECO:0000313" key="4">
    <source>
        <dbReference type="EMBL" id="ABS61093.1"/>
    </source>
</evidence>
<dbReference type="InterPro" id="IPR007492">
    <property type="entry name" value="LytTR_DNA-bd_dom"/>
</dbReference>
<reference evidence="4 5" key="1">
    <citation type="submission" date="2007-07" db="EMBL/GenBank/DDBJ databases">
        <title>Complete sequence of Fervidobacterium nodosum Rt17-B1.</title>
        <authorList>
            <consortium name="US DOE Joint Genome Institute"/>
            <person name="Copeland A."/>
            <person name="Lucas S."/>
            <person name="Lapidus A."/>
            <person name="Barry K."/>
            <person name="Glavina del Rio T."/>
            <person name="Dalin E."/>
            <person name="Tice H."/>
            <person name="Pitluck S."/>
            <person name="Saunders E."/>
            <person name="Brettin T."/>
            <person name="Bruce D."/>
            <person name="Detter J.C."/>
            <person name="Han C."/>
            <person name="Schmutz J."/>
            <person name="Larimer F."/>
            <person name="Land M."/>
            <person name="Hauser L."/>
            <person name="Kyrpides N."/>
            <person name="Mikhailova N."/>
            <person name="Nelson K."/>
            <person name="Gogarten J.P."/>
            <person name="Noll K."/>
            <person name="Richardson P."/>
        </authorList>
    </citation>
    <scope>NUCLEOTIDE SEQUENCE [LARGE SCALE GENOMIC DNA]</scope>
    <source>
        <strain evidence="5">ATCC 35602 / DSM 5306 / Rt17-B1</strain>
    </source>
</reference>
<reference evidence="4 5" key="2">
    <citation type="journal article" date="2009" name="Proc. Natl. Acad. Sci. U.S.A.">
        <title>On the chimeric nature, thermophilic origin, and phylogenetic placement of the Thermotogales.</title>
        <authorList>
            <person name="Zhaxybayeva O."/>
            <person name="Swithers K.S."/>
            <person name="Lapierre P."/>
            <person name="Fournier G.P."/>
            <person name="Bickhart D.M."/>
            <person name="DeBoy R.T."/>
            <person name="Nelson K.E."/>
            <person name="Nesbo C.L."/>
            <person name="Doolittle W.F."/>
            <person name="Gogarten J.P."/>
            <person name="Noll K.M."/>
        </authorList>
    </citation>
    <scope>NUCLEOTIDE SEQUENCE [LARGE SCALE GENOMIC DNA]</scope>
    <source>
        <strain evidence="5">ATCC 35602 / DSM 5306 / Rt17-B1</strain>
    </source>
</reference>
<organism evidence="4 5">
    <name type="scientific">Fervidobacterium nodosum (strain ATCC 35602 / DSM 5306 / Rt17-B1)</name>
    <dbReference type="NCBI Taxonomy" id="381764"/>
    <lineage>
        <taxon>Bacteria</taxon>
        <taxon>Thermotogati</taxon>
        <taxon>Thermotogota</taxon>
        <taxon>Thermotogae</taxon>
        <taxon>Thermotogales</taxon>
        <taxon>Fervidobacteriaceae</taxon>
        <taxon>Fervidobacterium</taxon>
    </lineage>
</organism>
<dbReference type="InterPro" id="IPR001789">
    <property type="entry name" value="Sig_transdc_resp-reg_receiver"/>
</dbReference>
<dbReference type="HOGENOM" id="CLU_000445_14_1_0"/>
<dbReference type="AlphaFoldDB" id="A7HMG0"/>
<dbReference type="SUPFAM" id="SSF52172">
    <property type="entry name" value="CheY-like"/>
    <property type="match status" value="1"/>
</dbReference>